<protein>
    <submittedName>
        <fullName evidence="2">Uncharacterized protein</fullName>
    </submittedName>
</protein>
<name>A0A0G4IG04_9ALVE</name>
<proteinExistence type="predicted"/>
<dbReference type="EMBL" id="CDMZ01005952">
    <property type="protein sequence ID" value="CEM56193.1"/>
    <property type="molecule type" value="Genomic_DNA"/>
</dbReference>
<dbReference type="AlphaFoldDB" id="A0A0G4IG04"/>
<evidence type="ECO:0000256" key="1">
    <source>
        <dbReference type="SAM" id="MobiDB-lite"/>
    </source>
</evidence>
<feature type="region of interest" description="Disordered" evidence="1">
    <location>
        <begin position="25"/>
        <end position="72"/>
    </location>
</feature>
<sequence length="121" mass="13743">MHGHPEGALLLLSNRSSLEWTKPTLSFLRHREPPQSDPHTTRMPRPRCSTASLPRVRDKSVRDTRSGGSGKWRLKEAETRRICYKNSQFSILLVRLFQLRTGGHPEWIERGRKGMGKGGGA</sequence>
<feature type="compositionally biased region" description="Basic and acidic residues" evidence="1">
    <location>
        <begin position="55"/>
        <end position="65"/>
    </location>
</feature>
<accession>A0A0G4IG04</accession>
<reference evidence="2" key="1">
    <citation type="submission" date="2014-11" db="EMBL/GenBank/DDBJ databases">
        <authorList>
            <person name="Otto D Thomas"/>
            <person name="Naeem Raeece"/>
        </authorList>
    </citation>
    <scope>NUCLEOTIDE SEQUENCE</scope>
</reference>
<evidence type="ECO:0000313" key="2">
    <source>
        <dbReference type="EMBL" id="CEM56193.1"/>
    </source>
</evidence>
<dbReference type="VEuPathDB" id="CryptoDB:Cvel_2511"/>
<organism evidence="2">
    <name type="scientific">Chromera velia CCMP2878</name>
    <dbReference type="NCBI Taxonomy" id="1169474"/>
    <lineage>
        <taxon>Eukaryota</taxon>
        <taxon>Sar</taxon>
        <taxon>Alveolata</taxon>
        <taxon>Colpodellida</taxon>
        <taxon>Chromeraceae</taxon>
        <taxon>Chromera</taxon>
    </lineage>
</organism>
<gene>
    <name evidence="2" type="ORF">Cvel_2511</name>
</gene>